<name>A0A484I7D9_9ARCH</name>
<dbReference type="EMBL" id="LR216287">
    <property type="protein sequence ID" value="VFJ13081.1"/>
    <property type="molecule type" value="Genomic_DNA"/>
</dbReference>
<accession>A0A484I7D9</accession>
<evidence type="ECO:0000313" key="2">
    <source>
        <dbReference type="Proteomes" id="UP000294299"/>
    </source>
</evidence>
<dbReference type="AlphaFoldDB" id="A0A484I7D9"/>
<dbReference type="Proteomes" id="UP000294299">
    <property type="component" value="Chromosome NFRAN"/>
</dbReference>
<organism evidence="1 2">
    <name type="scientific">Candidatus Nitrosocosmicus franklandianus</name>
    <dbReference type="NCBI Taxonomy" id="1798806"/>
    <lineage>
        <taxon>Archaea</taxon>
        <taxon>Nitrososphaerota</taxon>
        <taxon>Nitrososphaeria</taxon>
        <taxon>Nitrososphaerales</taxon>
        <taxon>Nitrososphaeraceae</taxon>
        <taxon>Candidatus Nitrosocosmicus</taxon>
    </lineage>
</organism>
<protein>
    <submittedName>
        <fullName evidence="1">Uncharacterized protein</fullName>
    </submittedName>
</protein>
<proteinExistence type="predicted"/>
<keyword evidence="2" id="KW-1185">Reference proteome</keyword>
<evidence type="ECO:0000313" key="1">
    <source>
        <dbReference type="EMBL" id="VFJ13081.1"/>
    </source>
</evidence>
<sequence>MNDLISLVWEMKSTTITEEEKRIIYSILNNEEKKSTFKYEKIRKFFNIFKKNKLQIEESKASYDFTGLLDKGLIELEVPPGSPSQDTDNKQNQPGKNYKLTNKGLLHIFNGKFIYSPSLLVKYHNEIVLSNSLYKYFELKTIRSSSAKFFVLISEYLYDIASYLLGYRHSTTMPFTIEIQKDIEHNLNLIALYLGFKIAIQYKESNLISSTIDNPNDKAVLAIFDMEMSMKKKLSRDPKLLDLIANVFDELSKGREELLSLSRVN</sequence>
<gene>
    <name evidence="1" type="ORF">NFRAN_0759</name>
</gene>
<reference evidence="1 2" key="1">
    <citation type="submission" date="2019-02" db="EMBL/GenBank/DDBJ databases">
        <authorList>
            <person name="Lehtovirta-Morley E L."/>
        </authorList>
    </citation>
    <scope>NUCLEOTIDE SEQUENCE [LARGE SCALE GENOMIC DNA]</scope>
    <source>
        <strain evidence="1">NFRAN1</strain>
    </source>
</reference>
<dbReference type="KEGG" id="nfn:NFRAN_0759"/>